<proteinExistence type="inferred from homology"/>
<dbReference type="GO" id="GO:0140673">
    <property type="term" value="P:transcription elongation-coupled chromatin remodeling"/>
    <property type="evidence" value="ECO:0007669"/>
    <property type="project" value="InterPro"/>
</dbReference>
<dbReference type="AlphaFoldDB" id="A0A077ZPL8"/>
<comment type="similarity">
    <text evidence="2">Belongs to the SPT4 family.</text>
</comment>
<evidence type="ECO:0000256" key="3">
    <source>
        <dbReference type="ARBA" id="ARBA00023163"/>
    </source>
</evidence>
<dbReference type="InterPro" id="IPR022800">
    <property type="entry name" value="Spt4/RpoE2_Znf"/>
</dbReference>
<dbReference type="GO" id="GO:0000993">
    <property type="term" value="F:RNA polymerase II complex binding"/>
    <property type="evidence" value="ECO:0007669"/>
    <property type="project" value="TreeGrafter"/>
</dbReference>
<dbReference type="Pfam" id="PF06093">
    <property type="entry name" value="Spt4"/>
    <property type="match status" value="1"/>
</dbReference>
<feature type="region of interest" description="Disordered" evidence="5">
    <location>
        <begin position="1"/>
        <end position="46"/>
    </location>
</feature>
<dbReference type="Gene3D" id="3.30.40.210">
    <property type="match status" value="1"/>
</dbReference>
<feature type="compositionally biased region" description="Basic residues" evidence="5">
    <location>
        <begin position="36"/>
        <end position="45"/>
    </location>
</feature>
<feature type="domain" description="Spt4/RpoE2 zinc finger" evidence="6">
    <location>
        <begin position="64"/>
        <end position="135"/>
    </location>
</feature>
<evidence type="ECO:0000256" key="1">
    <source>
        <dbReference type="ARBA" id="ARBA00004123"/>
    </source>
</evidence>
<dbReference type="FunCoup" id="A0A077ZPL8">
    <property type="interactions" value="352"/>
</dbReference>
<evidence type="ECO:0000259" key="6">
    <source>
        <dbReference type="SMART" id="SM01389"/>
    </source>
</evidence>
<dbReference type="Proteomes" id="UP000039865">
    <property type="component" value="Unassembled WGS sequence"/>
</dbReference>
<gene>
    <name evidence="7" type="primary">Contig10682.g11421</name>
    <name evidence="7" type="ORF">STYLEM_788</name>
</gene>
<dbReference type="PANTHER" id="PTHR12882:SF1">
    <property type="entry name" value="TRANSCRIPTION ELONGATION FACTOR SPT4"/>
    <property type="match status" value="1"/>
</dbReference>
<dbReference type="InParanoid" id="A0A077ZPL8"/>
<sequence>MNKRVRLIEDEAGSNATESENDYREEDISDVEDQRKRRRRNKKNVQKMPTIIDDTWLPSTMKKLRACNYCKLVLNQEKWGKLKQCPNCPESLAGLDETTDNFESLISLVLPMKSWVAEWQQMKNLIPGIYALGIRKSYSD</sequence>
<keyword evidence="3" id="KW-0804">Transcription</keyword>
<dbReference type="GO" id="GO:0008270">
    <property type="term" value="F:zinc ion binding"/>
    <property type="evidence" value="ECO:0007669"/>
    <property type="project" value="InterPro"/>
</dbReference>
<keyword evidence="8" id="KW-1185">Reference proteome</keyword>
<accession>A0A077ZPL8</accession>
<evidence type="ECO:0000313" key="7">
    <source>
        <dbReference type="EMBL" id="CDW71838.1"/>
    </source>
</evidence>
<protein>
    <recommendedName>
        <fullName evidence="6">Spt4/RpoE2 zinc finger domain-containing protein</fullName>
    </recommendedName>
</protein>
<dbReference type="SUPFAM" id="SSF63393">
    <property type="entry name" value="RNA polymerase subunits"/>
    <property type="match status" value="1"/>
</dbReference>
<evidence type="ECO:0000313" key="8">
    <source>
        <dbReference type="Proteomes" id="UP000039865"/>
    </source>
</evidence>
<organism evidence="7 8">
    <name type="scientific">Stylonychia lemnae</name>
    <name type="common">Ciliate</name>
    <dbReference type="NCBI Taxonomy" id="5949"/>
    <lineage>
        <taxon>Eukaryota</taxon>
        <taxon>Sar</taxon>
        <taxon>Alveolata</taxon>
        <taxon>Ciliophora</taxon>
        <taxon>Intramacronucleata</taxon>
        <taxon>Spirotrichea</taxon>
        <taxon>Stichotrichia</taxon>
        <taxon>Sporadotrichida</taxon>
        <taxon>Oxytrichidae</taxon>
        <taxon>Stylonychinae</taxon>
        <taxon>Stylonychia</taxon>
    </lineage>
</organism>
<dbReference type="InterPro" id="IPR038510">
    <property type="entry name" value="Spt4_sf"/>
</dbReference>
<dbReference type="InterPro" id="IPR029040">
    <property type="entry name" value="RPABC4/Spt4"/>
</dbReference>
<dbReference type="SMART" id="SM01389">
    <property type="entry name" value="Spt4"/>
    <property type="match status" value="1"/>
</dbReference>
<dbReference type="OrthoDB" id="248751at2759"/>
<evidence type="ECO:0000256" key="5">
    <source>
        <dbReference type="SAM" id="MobiDB-lite"/>
    </source>
</evidence>
<name>A0A077ZPL8_STYLE</name>
<dbReference type="GO" id="GO:0032044">
    <property type="term" value="C:DSIF complex"/>
    <property type="evidence" value="ECO:0007669"/>
    <property type="project" value="TreeGrafter"/>
</dbReference>
<evidence type="ECO:0000256" key="2">
    <source>
        <dbReference type="ARBA" id="ARBA00010464"/>
    </source>
</evidence>
<dbReference type="GO" id="GO:0006355">
    <property type="term" value="P:regulation of DNA-templated transcription"/>
    <property type="evidence" value="ECO:0007669"/>
    <property type="project" value="InterPro"/>
</dbReference>
<dbReference type="InterPro" id="IPR009287">
    <property type="entry name" value="Spt4"/>
</dbReference>
<comment type="subcellular location">
    <subcellularLocation>
        <location evidence="1">Nucleus</location>
    </subcellularLocation>
</comment>
<dbReference type="PANTHER" id="PTHR12882">
    <property type="entry name" value="SUPPRESSOR OF TY 4"/>
    <property type="match status" value="1"/>
</dbReference>
<dbReference type="EMBL" id="CCKQ01000747">
    <property type="protein sequence ID" value="CDW71838.1"/>
    <property type="molecule type" value="Genomic_DNA"/>
</dbReference>
<reference evidence="7 8" key="1">
    <citation type="submission" date="2014-06" db="EMBL/GenBank/DDBJ databases">
        <authorList>
            <person name="Swart Estienne"/>
        </authorList>
    </citation>
    <scope>NUCLEOTIDE SEQUENCE [LARGE SCALE GENOMIC DNA]</scope>
    <source>
        <strain evidence="7 8">130c</strain>
    </source>
</reference>
<feature type="compositionally biased region" description="Acidic residues" evidence="5">
    <location>
        <begin position="19"/>
        <end position="31"/>
    </location>
</feature>
<evidence type="ECO:0000256" key="4">
    <source>
        <dbReference type="ARBA" id="ARBA00023242"/>
    </source>
</evidence>
<keyword evidence="4" id="KW-0539">Nucleus</keyword>